<dbReference type="PANTHER" id="PTHR23531:SF1">
    <property type="entry name" value="QUINOLENE RESISTANCE PROTEIN NORA"/>
    <property type="match status" value="1"/>
</dbReference>
<keyword evidence="8" id="KW-1185">Reference proteome</keyword>
<dbReference type="InterPro" id="IPR005828">
    <property type="entry name" value="MFS_sugar_transport-like"/>
</dbReference>
<evidence type="ECO:0000259" key="6">
    <source>
        <dbReference type="PROSITE" id="PS50850"/>
    </source>
</evidence>
<keyword evidence="3 5" id="KW-1133">Transmembrane helix</keyword>
<evidence type="ECO:0000313" key="8">
    <source>
        <dbReference type="Proteomes" id="UP000249873"/>
    </source>
</evidence>
<feature type="transmembrane region" description="Helical" evidence="5">
    <location>
        <begin position="12"/>
        <end position="31"/>
    </location>
</feature>
<dbReference type="OrthoDB" id="9812221at2"/>
<feature type="transmembrane region" description="Helical" evidence="5">
    <location>
        <begin position="363"/>
        <end position="385"/>
    </location>
</feature>
<reference evidence="7 8" key="1">
    <citation type="submission" date="2018-05" db="EMBL/GenBank/DDBJ databases">
        <title>Complete genome sequence of Arcticibacterium luteifluviistationis SM1504T, a cytophagaceae bacterium isolated from Arctic surface seawater.</title>
        <authorList>
            <person name="Li Y."/>
            <person name="Qin Q.-L."/>
        </authorList>
    </citation>
    <scope>NUCLEOTIDE SEQUENCE [LARGE SCALE GENOMIC DNA]</scope>
    <source>
        <strain evidence="7 8">SM1504</strain>
    </source>
</reference>
<keyword evidence="4 5" id="KW-0472">Membrane</keyword>
<feature type="transmembrane region" description="Helical" evidence="5">
    <location>
        <begin position="136"/>
        <end position="159"/>
    </location>
</feature>
<organism evidence="7 8">
    <name type="scientific">Arcticibacterium luteifluviistationis</name>
    <dbReference type="NCBI Taxonomy" id="1784714"/>
    <lineage>
        <taxon>Bacteria</taxon>
        <taxon>Pseudomonadati</taxon>
        <taxon>Bacteroidota</taxon>
        <taxon>Cytophagia</taxon>
        <taxon>Cytophagales</taxon>
        <taxon>Leadbetterellaceae</taxon>
        <taxon>Arcticibacterium</taxon>
    </lineage>
</organism>
<evidence type="ECO:0000256" key="5">
    <source>
        <dbReference type="SAM" id="Phobius"/>
    </source>
</evidence>
<evidence type="ECO:0000256" key="1">
    <source>
        <dbReference type="ARBA" id="ARBA00004370"/>
    </source>
</evidence>
<proteinExistence type="predicted"/>
<feature type="transmembrane region" description="Helical" evidence="5">
    <location>
        <begin position="247"/>
        <end position="264"/>
    </location>
</feature>
<dbReference type="AlphaFoldDB" id="A0A2Z4GHC0"/>
<dbReference type="PANTHER" id="PTHR23531">
    <property type="entry name" value="QUINOLENE RESISTANCE PROTEIN NORA"/>
    <property type="match status" value="1"/>
</dbReference>
<dbReference type="KEGG" id="als:DJ013_06290"/>
<sequence>MIAEQTKIFTPQYLLLCLSSFLFFASFNMLIPELPDYLSSMGGEDYKGLIIGVFTITAALSRPFSGKLTDKWGRIPVMVVGASVCVICGFIYPWANTIFFFLLLRLIHGFSTGFKPTGTAAFIADIVPVTRRGEAMGVYGFVTSTGMAFGPYLGSIVAAEFSLNTLFYTSSVFAFMSVAILFSMKETLPEEKREPFSFKLFKIKRTDIFHPDLWPVAITVFLTSFAFGTIITLTPDLSKIVGVDNKGLFFLIFTLASLFTRILGGKISDKKGRVNVLIFGAVVLVIAMGVTSITSHYYYFIAGGVLFGTSWGLISPSYQAWTIDLCSEETRGRAVATMYISLETGIGLGAVLPMFLYDNKPDQIGYAFQLCMFMAALAVVFLVWYKRKYKVA</sequence>
<accession>A0A2Z4GHC0</accession>
<dbReference type="GO" id="GO:0022857">
    <property type="term" value="F:transmembrane transporter activity"/>
    <property type="evidence" value="ECO:0007669"/>
    <property type="project" value="InterPro"/>
</dbReference>
<comment type="subcellular location">
    <subcellularLocation>
        <location evidence="1">Membrane</location>
    </subcellularLocation>
</comment>
<protein>
    <submittedName>
        <fullName evidence="7">MFS transporter</fullName>
    </submittedName>
</protein>
<dbReference type="InterPro" id="IPR052714">
    <property type="entry name" value="MFS_Exporter"/>
</dbReference>
<dbReference type="Pfam" id="PF00083">
    <property type="entry name" value="Sugar_tr"/>
    <property type="match status" value="1"/>
</dbReference>
<dbReference type="RefSeq" id="WP_111374189.1">
    <property type="nucleotide sequence ID" value="NZ_CP029480.1"/>
</dbReference>
<dbReference type="SUPFAM" id="SSF103473">
    <property type="entry name" value="MFS general substrate transporter"/>
    <property type="match status" value="1"/>
</dbReference>
<feature type="transmembrane region" description="Helical" evidence="5">
    <location>
        <begin position="297"/>
        <end position="314"/>
    </location>
</feature>
<dbReference type="EMBL" id="CP029480">
    <property type="protein sequence ID" value="AWW00823.1"/>
    <property type="molecule type" value="Genomic_DNA"/>
</dbReference>
<dbReference type="CDD" id="cd17489">
    <property type="entry name" value="MFS_YfcJ_like"/>
    <property type="match status" value="1"/>
</dbReference>
<dbReference type="InterPro" id="IPR020846">
    <property type="entry name" value="MFS_dom"/>
</dbReference>
<dbReference type="GO" id="GO:0016020">
    <property type="term" value="C:membrane"/>
    <property type="evidence" value="ECO:0007669"/>
    <property type="project" value="UniProtKB-SubCell"/>
</dbReference>
<feature type="transmembrane region" description="Helical" evidence="5">
    <location>
        <begin position="98"/>
        <end position="124"/>
    </location>
</feature>
<feature type="transmembrane region" description="Helical" evidence="5">
    <location>
        <begin position="165"/>
        <end position="184"/>
    </location>
</feature>
<feature type="transmembrane region" description="Helical" evidence="5">
    <location>
        <begin position="46"/>
        <end position="65"/>
    </location>
</feature>
<dbReference type="Gene3D" id="1.20.1250.20">
    <property type="entry name" value="MFS general substrate transporter like domains"/>
    <property type="match status" value="2"/>
</dbReference>
<dbReference type="InterPro" id="IPR011701">
    <property type="entry name" value="MFS"/>
</dbReference>
<gene>
    <name evidence="7" type="ORF">DJ013_06290</name>
</gene>
<evidence type="ECO:0000256" key="4">
    <source>
        <dbReference type="ARBA" id="ARBA00023136"/>
    </source>
</evidence>
<keyword evidence="2 5" id="KW-0812">Transmembrane</keyword>
<feature type="transmembrane region" description="Helical" evidence="5">
    <location>
        <begin position="213"/>
        <end position="235"/>
    </location>
</feature>
<dbReference type="Proteomes" id="UP000249873">
    <property type="component" value="Chromosome"/>
</dbReference>
<feature type="transmembrane region" description="Helical" evidence="5">
    <location>
        <begin position="276"/>
        <end position="291"/>
    </location>
</feature>
<feature type="domain" description="Major facilitator superfamily (MFS) profile" evidence="6">
    <location>
        <begin position="12"/>
        <end position="390"/>
    </location>
</feature>
<evidence type="ECO:0000313" key="7">
    <source>
        <dbReference type="EMBL" id="AWW00823.1"/>
    </source>
</evidence>
<dbReference type="Pfam" id="PF07690">
    <property type="entry name" value="MFS_1"/>
    <property type="match status" value="1"/>
</dbReference>
<dbReference type="PROSITE" id="PS50850">
    <property type="entry name" value="MFS"/>
    <property type="match status" value="1"/>
</dbReference>
<dbReference type="InterPro" id="IPR036259">
    <property type="entry name" value="MFS_trans_sf"/>
</dbReference>
<evidence type="ECO:0000256" key="3">
    <source>
        <dbReference type="ARBA" id="ARBA00022989"/>
    </source>
</evidence>
<feature type="transmembrane region" description="Helical" evidence="5">
    <location>
        <begin position="335"/>
        <end position="357"/>
    </location>
</feature>
<name>A0A2Z4GHC0_9BACT</name>
<feature type="transmembrane region" description="Helical" evidence="5">
    <location>
        <begin position="72"/>
        <end position="92"/>
    </location>
</feature>
<evidence type="ECO:0000256" key="2">
    <source>
        <dbReference type="ARBA" id="ARBA00022692"/>
    </source>
</evidence>